<feature type="domain" description="Tr-type G" evidence="1">
    <location>
        <begin position="4"/>
        <end position="163"/>
    </location>
</feature>
<proteinExistence type="predicted"/>
<sequence length="236" mass="26940">RQHIFNYPHEKETGRTSSVTQRSIKVNNKKIIFFDLAGHEKYFRTTLYGISSNYPHVMLIMIESNRGVLQMTKEHIISAIYLRIPIVLVLTKIDIAIPSKLNQNIRKIKKMMKGAGKHVHEINEENDIKKAVDKLSEISVPLFKISAVKGNDINPPLYYLTDFLDKLNDITVTTITTESKEEDFKGETFKAESLFVIDKSFRTEGYPLIGSGFMRSGKISVNSSNHEKLFIGPINH</sequence>
<dbReference type="InterPro" id="IPR027417">
    <property type="entry name" value="P-loop_NTPase"/>
</dbReference>
<evidence type="ECO:0000313" key="2">
    <source>
        <dbReference type="EMBL" id="GAG43743.1"/>
    </source>
</evidence>
<dbReference type="PANTHER" id="PTHR43721">
    <property type="entry name" value="ELONGATION FACTOR TU-RELATED"/>
    <property type="match status" value="1"/>
</dbReference>
<dbReference type="GO" id="GO:0003924">
    <property type="term" value="F:GTPase activity"/>
    <property type="evidence" value="ECO:0007669"/>
    <property type="project" value="InterPro"/>
</dbReference>
<accession>X0Y4X5</accession>
<name>X0Y4X5_9ZZZZ</name>
<dbReference type="PANTHER" id="PTHR43721:SF9">
    <property type="entry name" value="GTP-BINDING PROTEIN 1"/>
    <property type="match status" value="1"/>
</dbReference>
<gene>
    <name evidence="2" type="ORF">S01H1_76393</name>
</gene>
<feature type="non-terminal residue" evidence="2">
    <location>
        <position position="236"/>
    </location>
</feature>
<dbReference type="Pfam" id="PF00009">
    <property type="entry name" value="GTP_EFTU"/>
    <property type="match status" value="1"/>
</dbReference>
<dbReference type="Gene3D" id="3.40.50.300">
    <property type="entry name" value="P-loop containing nucleotide triphosphate hydrolases"/>
    <property type="match status" value="1"/>
</dbReference>
<dbReference type="AlphaFoldDB" id="X0Y4X5"/>
<comment type="caution">
    <text evidence="2">The sequence shown here is derived from an EMBL/GenBank/DDBJ whole genome shotgun (WGS) entry which is preliminary data.</text>
</comment>
<reference evidence="2" key="1">
    <citation type="journal article" date="2014" name="Front. Microbiol.">
        <title>High frequency of phylogenetically diverse reductive dehalogenase-homologous genes in deep subseafloor sedimentary metagenomes.</title>
        <authorList>
            <person name="Kawai M."/>
            <person name="Futagami T."/>
            <person name="Toyoda A."/>
            <person name="Takaki Y."/>
            <person name="Nishi S."/>
            <person name="Hori S."/>
            <person name="Arai W."/>
            <person name="Tsubouchi T."/>
            <person name="Morono Y."/>
            <person name="Uchiyama I."/>
            <person name="Ito T."/>
            <person name="Fujiyama A."/>
            <person name="Inagaki F."/>
            <person name="Takami H."/>
        </authorList>
    </citation>
    <scope>NUCLEOTIDE SEQUENCE</scope>
    <source>
        <strain evidence="2">Expedition CK06-06</strain>
    </source>
</reference>
<dbReference type="EMBL" id="BARS01051261">
    <property type="protein sequence ID" value="GAG43743.1"/>
    <property type="molecule type" value="Genomic_DNA"/>
</dbReference>
<protein>
    <recommendedName>
        <fullName evidence="1">Tr-type G domain-containing protein</fullName>
    </recommendedName>
</protein>
<evidence type="ECO:0000259" key="1">
    <source>
        <dbReference type="Pfam" id="PF00009"/>
    </source>
</evidence>
<dbReference type="GO" id="GO:0005525">
    <property type="term" value="F:GTP binding"/>
    <property type="evidence" value="ECO:0007669"/>
    <property type="project" value="InterPro"/>
</dbReference>
<feature type="non-terminal residue" evidence="2">
    <location>
        <position position="1"/>
    </location>
</feature>
<dbReference type="InterPro" id="IPR000795">
    <property type="entry name" value="T_Tr_GTP-bd_dom"/>
</dbReference>
<organism evidence="2">
    <name type="scientific">marine sediment metagenome</name>
    <dbReference type="NCBI Taxonomy" id="412755"/>
    <lineage>
        <taxon>unclassified sequences</taxon>
        <taxon>metagenomes</taxon>
        <taxon>ecological metagenomes</taxon>
    </lineage>
</organism>
<dbReference type="InterPro" id="IPR050055">
    <property type="entry name" value="EF-Tu_GTPase"/>
</dbReference>
<dbReference type="GO" id="GO:0003746">
    <property type="term" value="F:translation elongation factor activity"/>
    <property type="evidence" value="ECO:0007669"/>
    <property type="project" value="TreeGrafter"/>
</dbReference>
<dbReference type="SUPFAM" id="SSF52540">
    <property type="entry name" value="P-loop containing nucleoside triphosphate hydrolases"/>
    <property type="match status" value="1"/>
</dbReference>